<evidence type="ECO:0000313" key="9">
    <source>
        <dbReference type="EMBL" id="ADB32907.1"/>
    </source>
</evidence>
<evidence type="ECO:0000256" key="2">
    <source>
        <dbReference type="ARBA" id="ARBA00001946"/>
    </source>
</evidence>
<evidence type="ECO:0000256" key="4">
    <source>
        <dbReference type="ARBA" id="ARBA00022723"/>
    </source>
</evidence>
<comment type="similarity">
    <text evidence="3 8">Belongs to the inositol monophosphatase superfamily.</text>
</comment>
<dbReference type="Proteomes" id="UP000007967">
    <property type="component" value="Chromosome"/>
</dbReference>
<dbReference type="SUPFAM" id="SSF56655">
    <property type="entry name" value="Carbohydrate phosphatase"/>
    <property type="match status" value="1"/>
</dbReference>
<reference evidence="10" key="1">
    <citation type="submission" date="2009-09" db="EMBL/GenBank/DDBJ databases">
        <title>The complete genome of Kribbella flavida DSM 17836.</title>
        <authorList>
            <consortium name="US DOE Joint Genome Institute (JGI-PGF)"/>
            <person name="Lucas S."/>
            <person name="Copeland A."/>
            <person name="Lapidus A."/>
            <person name="Glavina del Rio T."/>
            <person name="Dalin E."/>
            <person name="Tice H."/>
            <person name="Bruce D."/>
            <person name="Goodwin L."/>
            <person name="Pitluck S."/>
            <person name="Kyrpides N."/>
            <person name="Mavromatis K."/>
            <person name="Ivanova N."/>
            <person name="Saunders E."/>
            <person name="Brettin T."/>
            <person name="Detter J.C."/>
            <person name="Han C."/>
            <person name="Larimer F."/>
            <person name="Land M."/>
            <person name="Hauser L."/>
            <person name="Markowitz V."/>
            <person name="Cheng J.-F."/>
            <person name="Hugenholtz P."/>
            <person name="Woyke T."/>
            <person name="Wu D."/>
            <person name="Pukall R."/>
            <person name="Klenk H.-P."/>
            <person name="Eisen J.A."/>
        </authorList>
    </citation>
    <scope>NUCLEOTIDE SEQUENCE [LARGE SCALE GENOMIC DNA]</scope>
    <source>
        <strain evidence="10">DSM 17836 / JCM 10339 / NBRC 14399</strain>
    </source>
</reference>
<proteinExistence type="inferred from homology"/>
<dbReference type="Pfam" id="PF00459">
    <property type="entry name" value="Inositol_P"/>
    <property type="match status" value="1"/>
</dbReference>
<keyword evidence="5 8" id="KW-0378">Hydrolase</keyword>
<dbReference type="CDD" id="cd01639">
    <property type="entry name" value="IMPase"/>
    <property type="match status" value="1"/>
</dbReference>
<keyword evidence="6 7" id="KW-0460">Magnesium</keyword>
<dbReference type="PRINTS" id="PR00377">
    <property type="entry name" value="IMPHPHTASES"/>
</dbReference>
<evidence type="ECO:0000256" key="8">
    <source>
        <dbReference type="RuleBase" id="RU364068"/>
    </source>
</evidence>
<dbReference type="PANTHER" id="PTHR20854">
    <property type="entry name" value="INOSITOL MONOPHOSPHATASE"/>
    <property type="match status" value="1"/>
</dbReference>
<keyword evidence="10" id="KW-1185">Reference proteome</keyword>
<dbReference type="eggNOG" id="COG0483">
    <property type="taxonomic scope" value="Bacteria"/>
</dbReference>
<comment type="catalytic activity">
    <reaction evidence="1 8">
        <text>a myo-inositol phosphate + H2O = myo-inositol + phosphate</text>
        <dbReference type="Rhea" id="RHEA:24056"/>
        <dbReference type="ChEBI" id="CHEBI:15377"/>
        <dbReference type="ChEBI" id="CHEBI:17268"/>
        <dbReference type="ChEBI" id="CHEBI:43474"/>
        <dbReference type="ChEBI" id="CHEBI:84139"/>
        <dbReference type="EC" id="3.1.3.25"/>
    </reaction>
</comment>
<evidence type="ECO:0000313" key="10">
    <source>
        <dbReference type="Proteomes" id="UP000007967"/>
    </source>
</evidence>
<comment type="cofactor">
    <cofactor evidence="2 7 8">
        <name>Mg(2+)</name>
        <dbReference type="ChEBI" id="CHEBI:18420"/>
    </cofactor>
</comment>
<dbReference type="GO" id="GO:0046872">
    <property type="term" value="F:metal ion binding"/>
    <property type="evidence" value="ECO:0007669"/>
    <property type="project" value="UniProtKB-KW"/>
</dbReference>
<feature type="binding site" evidence="7">
    <location>
        <position position="103"/>
    </location>
    <ligand>
        <name>Mg(2+)</name>
        <dbReference type="ChEBI" id="CHEBI:18420"/>
        <label>1</label>
        <note>catalytic</note>
    </ligand>
</feature>
<sequence>MTTTPGTDARPDPELTASSRELRELAGQAVRLVADDLRAAFRGAIAVQYKRDRHDPVTEHDRRAEKAIAELLTGRAPGSTVVGEEDGTSAGNGAVTWYVDPIDGTANFAHGLAFFCTSIGAVVHGRIVAGAVLDPVADHLFTADLTGAWLNGRPLRSRGVIEEAQALLITSYPNARALESDGTEGLAWFGELVAGYGTVRRPGSAALSLCHVAAGWADAALGTSVSAWDICAARLIVEQSGGRYHGFGGSGWDQPGYAAHTADLEPTVLRGFVDAFPARPDGEAQA</sequence>
<organism evidence="9 10">
    <name type="scientific">Kribbella flavida (strain DSM 17836 / JCM 10339 / NBRC 14399)</name>
    <dbReference type="NCBI Taxonomy" id="479435"/>
    <lineage>
        <taxon>Bacteria</taxon>
        <taxon>Bacillati</taxon>
        <taxon>Actinomycetota</taxon>
        <taxon>Actinomycetes</taxon>
        <taxon>Propionibacteriales</taxon>
        <taxon>Kribbellaceae</taxon>
        <taxon>Kribbella</taxon>
    </lineage>
</organism>
<dbReference type="KEGG" id="kfl:Kfla_3854"/>
<dbReference type="Gene3D" id="3.30.540.10">
    <property type="entry name" value="Fructose-1,6-Bisphosphatase, subunit A, domain 1"/>
    <property type="match status" value="1"/>
</dbReference>
<dbReference type="InterPro" id="IPR020583">
    <property type="entry name" value="Inositol_monoP_metal-BS"/>
</dbReference>
<name>D2PPY3_KRIFD</name>
<feature type="binding site" evidence="7">
    <location>
        <position position="84"/>
    </location>
    <ligand>
        <name>Mg(2+)</name>
        <dbReference type="ChEBI" id="CHEBI:18420"/>
        <label>1</label>
        <note>catalytic</note>
    </ligand>
</feature>
<dbReference type="PROSITE" id="PS00629">
    <property type="entry name" value="IMP_1"/>
    <property type="match status" value="1"/>
</dbReference>
<dbReference type="OrthoDB" id="9772456at2"/>
<dbReference type="GO" id="GO:0006020">
    <property type="term" value="P:inositol metabolic process"/>
    <property type="evidence" value="ECO:0007669"/>
    <property type="project" value="TreeGrafter"/>
</dbReference>
<gene>
    <name evidence="9" type="ordered locus">Kfla_3854</name>
</gene>
<dbReference type="GO" id="GO:0046854">
    <property type="term" value="P:phosphatidylinositol phosphate biosynthetic process"/>
    <property type="evidence" value="ECO:0007669"/>
    <property type="project" value="InterPro"/>
</dbReference>
<dbReference type="GO" id="GO:0007165">
    <property type="term" value="P:signal transduction"/>
    <property type="evidence" value="ECO:0007669"/>
    <property type="project" value="TreeGrafter"/>
</dbReference>
<dbReference type="STRING" id="479435.Kfla_3854"/>
<dbReference type="Gene3D" id="3.40.190.80">
    <property type="match status" value="1"/>
</dbReference>
<dbReference type="HOGENOM" id="CLU_044118_0_4_11"/>
<evidence type="ECO:0000256" key="6">
    <source>
        <dbReference type="ARBA" id="ARBA00022842"/>
    </source>
</evidence>
<dbReference type="InterPro" id="IPR020550">
    <property type="entry name" value="Inositol_monophosphatase_CS"/>
</dbReference>
<evidence type="ECO:0000256" key="5">
    <source>
        <dbReference type="ARBA" id="ARBA00022801"/>
    </source>
</evidence>
<dbReference type="InterPro" id="IPR033942">
    <property type="entry name" value="IMPase"/>
</dbReference>
<dbReference type="EC" id="3.1.3.25" evidence="8"/>
<evidence type="ECO:0000256" key="7">
    <source>
        <dbReference type="PIRSR" id="PIRSR600760-2"/>
    </source>
</evidence>
<dbReference type="RefSeq" id="WP_012921463.1">
    <property type="nucleotide sequence ID" value="NC_013729.1"/>
</dbReference>
<protein>
    <recommendedName>
        <fullName evidence="8">Inositol-1-monophosphatase</fullName>
        <ecNumber evidence="8">3.1.3.25</ecNumber>
    </recommendedName>
</protein>
<dbReference type="InterPro" id="IPR000760">
    <property type="entry name" value="Inositol_monophosphatase-like"/>
</dbReference>
<dbReference type="PANTHER" id="PTHR20854:SF4">
    <property type="entry name" value="INOSITOL-1-MONOPHOSPHATASE-RELATED"/>
    <property type="match status" value="1"/>
</dbReference>
<keyword evidence="4 7" id="KW-0479">Metal-binding</keyword>
<reference evidence="9 10" key="2">
    <citation type="journal article" date="2010" name="Stand. Genomic Sci.">
        <title>Complete genome sequence of Kribbella flavida type strain (IFO 14399).</title>
        <authorList>
            <person name="Pukall R."/>
            <person name="Lapidus A."/>
            <person name="Glavina Del Rio T."/>
            <person name="Copeland A."/>
            <person name="Tice H."/>
            <person name="Cheng J.-F."/>
            <person name="Lucas S."/>
            <person name="Chen F."/>
            <person name="Nolan M."/>
            <person name="LaButti K."/>
            <person name="Pati A."/>
            <person name="Ivanova N."/>
            <person name="Mavrommatis K."/>
            <person name="Mikhailova N."/>
            <person name="Pitluck S."/>
            <person name="Bruce D."/>
            <person name="Goodwin L."/>
            <person name="Land M."/>
            <person name="Hauser L."/>
            <person name="Chang Y.-J."/>
            <person name="Jeffries C.D."/>
            <person name="Chen A."/>
            <person name="Palaniappan K."/>
            <person name="Chain P."/>
            <person name="Rohde M."/>
            <person name="Goeker M."/>
            <person name="Bristow J."/>
            <person name="Eisen J.A."/>
            <person name="Markowitz V."/>
            <person name="Hugenholtz P."/>
            <person name="Kyrpides N.C."/>
            <person name="Klenk H.-P."/>
            <person name="Brettin T."/>
        </authorList>
    </citation>
    <scope>NUCLEOTIDE SEQUENCE [LARGE SCALE GENOMIC DNA]</scope>
    <source>
        <strain evidence="10">DSM 17836 / JCM 10339 / NBRC 14399</strain>
    </source>
</reference>
<evidence type="ECO:0000256" key="1">
    <source>
        <dbReference type="ARBA" id="ARBA00001033"/>
    </source>
</evidence>
<dbReference type="GO" id="GO:0008934">
    <property type="term" value="F:inositol monophosphate 1-phosphatase activity"/>
    <property type="evidence" value="ECO:0007669"/>
    <property type="project" value="InterPro"/>
</dbReference>
<feature type="binding site" evidence="7">
    <location>
        <position position="102"/>
    </location>
    <ligand>
        <name>Mg(2+)</name>
        <dbReference type="ChEBI" id="CHEBI:18420"/>
        <label>1</label>
        <note>catalytic</note>
    </ligand>
</feature>
<evidence type="ECO:0000256" key="3">
    <source>
        <dbReference type="ARBA" id="ARBA00009759"/>
    </source>
</evidence>
<dbReference type="PROSITE" id="PS00630">
    <property type="entry name" value="IMP_2"/>
    <property type="match status" value="1"/>
</dbReference>
<feature type="binding site" evidence="7">
    <location>
        <position position="100"/>
    </location>
    <ligand>
        <name>Mg(2+)</name>
        <dbReference type="ChEBI" id="CHEBI:18420"/>
        <label>1</label>
        <note>catalytic</note>
    </ligand>
</feature>
<dbReference type="EMBL" id="CP001736">
    <property type="protein sequence ID" value="ADB32907.1"/>
    <property type="molecule type" value="Genomic_DNA"/>
</dbReference>
<accession>D2PPY3</accession>
<feature type="binding site" evidence="7">
    <location>
        <position position="229"/>
    </location>
    <ligand>
        <name>Mg(2+)</name>
        <dbReference type="ChEBI" id="CHEBI:18420"/>
        <label>1</label>
        <note>catalytic</note>
    </ligand>
</feature>
<dbReference type="AlphaFoldDB" id="D2PPY3"/>